<feature type="region of interest" description="Disordered" evidence="19">
    <location>
        <begin position="264"/>
        <end position="362"/>
    </location>
</feature>
<dbReference type="GO" id="GO:0003677">
    <property type="term" value="F:DNA binding"/>
    <property type="evidence" value="ECO:0007669"/>
    <property type="project" value="UniProtKB-KW"/>
</dbReference>
<keyword evidence="7" id="KW-0808">Transferase</keyword>
<dbReference type="Pfam" id="PF14716">
    <property type="entry name" value="HHH_8"/>
    <property type="match status" value="1"/>
</dbReference>
<evidence type="ECO:0000256" key="14">
    <source>
        <dbReference type="ARBA" id="ARBA00023204"/>
    </source>
</evidence>
<gene>
    <name evidence="21" type="ORF">PMG11_07578</name>
</gene>
<dbReference type="Pfam" id="PF10391">
    <property type="entry name" value="DNA_pol_lambd_f"/>
    <property type="match status" value="1"/>
</dbReference>
<dbReference type="Gene3D" id="1.10.150.110">
    <property type="entry name" value="DNA polymerase beta, N-terminal domain-like"/>
    <property type="match status" value="1"/>
</dbReference>
<dbReference type="GO" id="GO:0046872">
    <property type="term" value="F:metal ion binding"/>
    <property type="evidence" value="ECO:0007669"/>
    <property type="project" value="UniProtKB-KW"/>
</dbReference>
<evidence type="ECO:0000256" key="3">
    <source>
        <dbReference type="ARBA" id="ARBA00008323"/>
    </source>
</evidence>
<dbReference type="FunFam" id="3.30.210.10:FF:000001">
    <property type="entry name" value="DNA polymerase lambda"/>
    <property type="match status" value="1"/>
</dbReference>
<dbReference type="SUPFAM" id="SSF52113">
    <property type="entry name" value="BRCT domain"/>
    <property type="match status" value="1"/>
</dbReference>
<evidence type="ECO:0000256" key="11">
    <source>
        <dbReference type="ARBA" id="ARBA00022763"/>
    </source>
</evidence>
<evidence type="ECO:0000256" key="10">
    <source>
        <dbReference type="ARBA" id="ARBA00022723"/>
    </source>
</evidence>
<accession>A0A0F7TQA5</accession>
<comment type="subcellular location">
    <subcellularLocation>
        <location evidence="2">Nucleus</location>
    </subcellularLocation>
</comment>
<dbReference type="SUPFAM" id="SSF81301">
    <property type="entry name" value="Nucleotidyltransferase"/>
    <property type="match status" value="1"/>
</dbReference>
<dbReference type="OrthoDB" id="205514at2759"/>
<dbReference type="PROSITE" id="PS50172">
    <property type="entry name" value="BRCT"/>
    <property type="match status" value="1"/>
</dbReference>
<dbReference type="InterPro" id="IPR002054">
    <property type="entry name" value="DNA-dir_DNA_pol_X"/>
</dbReference>
<dbReference type="Gene3D" id="3.30.460.10">
    <property type="entry name" value="Beta Polymerase, domain 2"/>
    <property type="match status" value="1"/>
</dbReference>
<evidence type="ECO:0000256" key="17">
    <source>
        <dbReference type="ARBA" id="ARBA00049244"/>
    </source>
</evidence>
<dbReference type="Pfam" id="PF14791">
    <property type="entry name" value="DNA_pol_B_thumb"/>
    <property type="match status" value="1"/>
</dbReference>
<evidence type="ECO:0000256" key="13">
    <source>
        <dbReference type="ARBA" id="ARBA00023125"/>
    </source>
</evidence>
<dbReference type="SMART" id="SM00483">
    <property type="entry name" value="POLXc"/>
    <property type="match status" value="1"/>
</dbReference>
<keyword evidence="16" id="KW-0539">Nucleus</keyword>
<keyword evidence="6" id="KW-0237">DNA synthesis</keyword>
<dbReference type="PRINTS" id="PR00869">
    <property type="entry name" value="DNAPOLX"/>
</dbReference>
<dbReference type="STRING" id="104259.A0A0F7TQA5"/>
<evidence type="ECO:0000256" key="7">
    <source>
        <dbReference type="ARBA" id="ARBA00022679"/>
    </source>
</evidence>
<dbReference type="FunFam" id="1.10.150.20:FF:000010">
    <property type="entry name" value="DNA polymerase lambda"/>
    <property type="match status" value="1"/>
</dbReference>
<feature type="compositionally biased region" description="Acidic residues" evidence="19">
    <location>
        <begin position="335"/>
        <end position="352"/>
    </location>
</feature>
<comment type="similarity">
    <text evidence="3">Belongs to the DNA polymerase type-X family.</text>
</comment>
<proteinExistence type="inferred from homology"/>
<dbReference type="Gene3D" id="1.10.150.20">
    <property type="entry name" value="5' to 3' exonuclease, C-terminal subdomain"/>
    <property type="match status" value="1"/>
</dbReference>
<feature type="active site" description="Nucleophile; Schiff-base intermediate with DNA; for 5'-dRP lyase activity" evidence="18">
    <location>
        <position position="450"/>
    </location>
</feature>
<dbReference type="InterPro" id="IPR018944">
    <property type="entry name" value="DNA_pol_lambd_fingers_domain"/>
</dbReference>
<dbReference type="Pfam" id="PF14792">
    <property type="entry name" value="DNA_pol_B_palm"/>
    <property type="match status" value="1"/>
</dbReference>
<dbReference type="EMBL" id="CDHK01000006">
    <property type="protein sequence ID" value="CEJ58938.1"/>
    <property type="molecule type" value="Genomic_DNA"/>
</dbReference>
<dbReference type="InterPro" id="IPR029398">
    <property type="entry name" value="PolB_thumb"/>
</dbReference>
<dbReference type="InterPro" id="IPR043519">
    <property type="entry name" value="NT_sf"/>
</dbReference>
<dbReference type="InterPro" id="IPR022312">
    <property type="entry name" value="DNA_pol_X"/>
</dbReference>
<evidence type="ECO:0000256" key="12">
    <source>
        <dbReference type="ARBA" id="ARBA00022932"/>
    </source>
</evidence>
<evidence type="ECO:0000256" key="16">
    <source>
        <dbReference type="ARBA" id="ARBA00023242"/>
    </source>
</evidence>
<dbReference type="Proteomes" id="UP000042958">
    <property type="component" value="Unassembled WGS sequence"/>
</dbReference>
<keyword evidence="13" id="KW-0238">DNA-binding</keyword>
<reference evidence="22" key="1">
    <citation type="journal article" date="2015" name="Genome Announc.">
        <title>Draft genome sequence of the fungus Penicillium brasilianum MG11.</title>
        <authorList>
            <person name="Horn F."/>
            <person name="Linde J."/>
            <person name="Mattern D.J."/>
            <person name="Walther G."/>
            <person name="Guthke R."/>
            <person name="Brakhage A.A."/>
            <person name="Valiante V."/>
        </authorList>
    </citation>
    <scope>NUCLEOTIDE SEQUENCE [LARGE SCALE GENOMIC DNA]</scope>
    <source>
        <strain evidence="22">MG11</strain>
    </source>
</reference>
<evidence type="ECO:0000256" key="1">
    <source>
        <dbReference type="ARBA" id="ARBA00001936"/>
    </source>
</evidence>
<dbReference type="InterPro" id="IPR002008">
    <property type="entry name" value="DNA_pol_X_beta-like"/>
</dbReference>
<evidence type="ECO:0000256" key="5">
    <source>
        <dbReference type="ARBA" id="ARBA00016513"/>
    </source>
</evidence>
<dbReference type="AlphaFoldDB" id="A0A0F7TQA5"/>
<dbReference type="GO" id="GO:0006260">
    <property type="term" value="P:DNA replication"/>
    <property type="evidence" value="ECO:0007669"/>
    <property type="project" value="UniProtKB-KW"/>
</dbReference>
<keyword evidence="22" id="KW-1185">Reference proteome</keyword>
<dbReference type="InterPro" id="IPR028207">
    <property type="entry name" value="DNA_pol_B_palm_palm"/>
</dbReference>
<keyword evidence="11" id="KW-0227">DNA damage</keyword>
<evidence type="ECO:0000256" key="2">
    <source>
        <dbReference type="ARBA" id="ARBA00004123"/>
    </source>
</evidence>
<evidence type="ECO:0000256" key="18">
    <source>
        <dbReference type="PIRSR" id="PIRSR622312-50"/>
    </source>
</evidence>
<dbReference type="InterPro" id="IPR036420">
    <property type="entry name" value="BRCT_dom_sf"/>
</dbReference>
<dbReference type="PANTHER" id="PTHR11276">
    <property type="entry name" value="DNA POLYMERASE TYPE-X FAMILY MEMBER"/>
    <property type="match status" value="1"/>
</dbReference>
<feature type="domain" description="BRCT" evidence="20">
    <location>
        <begin position="135"/>
        <end position="231"/>
    </location>
</feature>
<evidence type="ECO:0000256" key="9">
    <source>
        <dbReference type="ARBA" id="ARBA00022705"/>
    </source>
</evidence>
<evidence type="ECO:0000313" key="22">
    <source>
        <dbReference type="Proteomes" id="UP000042958"/>
    </source>
</evidence>
<dbReference type="InterPro" id="IPR037160">
    <property type="entry name" value="DNA_Pol_thumb_sf"/>
</dbReference>
<protein>
    <recommendedName>
        <fullName evidence="5">DNA polymerase lambda</fullName>
        <ecNumber evidence="4">2.7.7.7</ecNumber>
    </recommendedName>
</protein>
<dbReference type="PANTHER" id="PTHR11276:SF28">
    <property type="entry name" value="DNA POLYMERASE LAMBDA"/>
    <property type="match status" value="1"/>
</dbReference>
<dbReference type="InterPro" id="IPR027421">
    <property type="entry name" value="DNA_pol_lamdba_lyase_dom_sf"/>
</dbReference>
<dbReference type="PRINTS" id="PR00870">
    <property type="entry name" value="DNAPOLXBETA"/>
</dbReference>
<keyword evidence="10" id="KW-0479">Metal-binding</keyword>
<keyword evidence="12" id="KW-0239">DNA-directed DNA polymerase</keyword>
<dbReference type="CDD" id="cd00141">
    <property type="entry name" value="NT_POLXc"/>
    <property type="match status" value="1"/>
</dbReference>
<evidence type="ECO:0000256" key="8">
    <source>
        <dbReference type="ARBA" id="ARBA00022695"/>
    </source>
</evidence>
<dbReference type="Gene3D" id="3.40.50.10190">
    <property type="entry name" value="BRCT domain"/>
    <property type="match status" value="1"/>
</dbReference>
<dbReference type="FunFam" id="1.10.150.110:FF:000005">
    <property type="entry name" value="DNA polymerase POL4"/>
    <property type="match status" value="1"/>
</dbReference>
<keyword evidence="14" id="KW-0234">DNA repair</keyword>
<evidence type="ECO:0000256" key="19">
    <source>
        <dbReference type="SAM" id="MobiDB-lite"/>
    </source>
</evidence>
<evidence type="ECO:0000313" key="21">
    <source>
        <dbReference type="EMBL" id="CEJ58938.1"/>
    </source>
</evidence>
<evidence type="ECO:0000256" key="6">
    <source>
        <dbReference type="ARBA" id="ARBA00022634"/>
    </source>
</evidence>
<keyword evidence="9" id="KW-0235">DNA replication</keyword>
<evidence type="ECO:0000259" key="20">
    <source>
        <dbReference type="PROSITE" id="PS50172"/>
    </source>
</evidence>
<dbReference type="GO" id="GO:0006303">
    <property type="term" value="P:double-strand break repair via nonhomologous end joining"/>
    <property type="evidence" value="ECO:0007669"/>
    <property type="project" value="TreeGrafter"/>
</dbReference>
<dbReference type="SUPFAM" id="SSF81585">
    <property type="entry name" value="PsbU/PolX domain-like"/>
    <property type="match status" value="1"/>
</dbReference>
<name>A0A0F7TQA5_PENBI</name>
<dbReference type="EC" id="2.7.7.7" evidence="4"/>
<dbReference type="InterPro" id="IPR010996">
    <property type="entry name" value="HHH_MUS81"/>
</dbReference>
<dbReference type="GO" id="GO:0003887">
    <property type="term" value="F:DNA-directed DNA polymerase activity"/>
    <property type="evidence" value="ECO:0007669"/>
    <property type="project" value="UniProtKB-KW"/>
</dbReference>
<organism evidence="21 22">
    <name type="scientific">Penicillium brasilianum</name>
    <dbReference type="NCBI Taxonomy" id="104259"/>
    <lineage>
        <taxon>Eukaryota</taxon>
        <taxon>Fungi</taxon>
        <taxon>Dikarya</taxon>
        <taxon>Ascomycota</taxon>
        <taxon>Pezizomycotina</taxon>
        <taxon>Eurotiomycetes</taxon>
        <taxon>Eurotiomycetidae</taxon>
        <taxon>Eurotiales</taxon>
        <taxon>Aspergillaceae</taxon>
        <taxon>Penicillium</taxon>
    </lineage>
</organism>
<feature type="compositionally biased region" description="Polar residues" evidence="19">
    <location>
        <begin position="80"/>
        <end position="112"/>
    </location>
</feature>
<dbReference type="Gene3D" id="3.30.210.10">
    <property type="entry name" value="DNA polymerase, thumb domain"/>
    <property type="match status" value="1"/>
</dbReference>
<sequence>MSGRTSKTSFFRALEHLDCSDDSQEDEDSLERLLYRATPTKIIISTAAAPNAEPIALTRANTAPSSSYTHKELREEVSAHITNPKRQPHSPESNLRTVKRSQTTGTMPNSTPGLRKEGPALKKMRTNSIIKLVPEEQRIFRELVFFFFPNNDISPSRRLRIQRAREYGAHWAINWTESITHVVVDKGLQYSDLLKHLKLDSFPESVALVNESFPPECIRFRSILSPSQVRFRVEGTPKFGHNDALASVPVQALSNVPVSVESLPLKVPRKGKDKTPEPSQPPIQEAMTSSPAASEVIVRSSVPEDSPEETRQRDPLDDLLAEAKATSHLPLDPIDCSDEEPGDSESESDLSEADQSRSREHLRGEPVVELWARNFACMQKFDPNAKRENPNNRTIEVLQQMLDYYTRTGDHWRTLAYRKGINALRRQTKKIMSRTEARSIPGIGDRLADKIEEIVMTDHLRRLDHTNETEEENIIQEFLGIYGCGLAQASKWVAQGYRSLDDLRERAPLTKNQRIGLERYQDFAQRIPRKEVEAHGAIVRQAVQAVDKDMQVIISGSYRRGAQDSGDIDVLITKSDATLEEIRSLILDTVVPRLFQDGFLQIGLQTSRRNGDGSKWQGASMIPESTVWRRLDLLFVPGAQFGAAMIYFTGNDIFNRSMRLLARKKGMCLNQRGLYTYVLRNGQLKVNPGQLVEGRDERRIFAVLGVPWRPPEQRIC</sequence>
<feature type="region of interest" description="Disordered" evidence="19">
    <location>
        <begin position="80"/>
        <end position="118"/>
    </location>
</feature>
<dbReference type="InterPro" id="IPR001357">
    <property type="entry name" value="BRCT_dom"/>
</dbReference>
<dbReference type="SUPFAM" id="SSF47802">
    <property type="entry name" value="DNA polymerase beta, N-terminal domain-like"/>
    <property type="match status" value="1"/>
</dbReference>
<dbReference type="GO" id="GO:0005634">
    <property type="term" value="C:nucleus"/>
    <property type="evidence" value="ECO:0007669"/>
    <property type="project" value="UniProtKB-SubCell"/>
</dbReference>
<evidence type="ECO:0000256" key="4">
    <source>
        <dbReference type="ARBA" id="ARBA00012417"/>
    </source>
</evidence>
<comment type="cofactor">
    <cofactor evidence="1">
        <name>Mn(2+)</name>
        <dbReference type="ChEBI" id="CHEBI:29035"/>
    </cofactor>
</comment>
<comment type="catalytic activity">
    <reaction evidence="17">
        <text>DNA(n) + a 2'-deoxyribonucleoside 5'-triphosphate = DNA(n+1) + diphosphate</text>
        <dbReference type="Rhea" id="RHEA:22508"/>
        <dbReference type="Rhea" id="RHEA-COMP:17339"/>
        <dbReference type="Rhea" id="RHEA-COMP:17340"/>
        <dbReference type="ChEBI" id="CHEBI:33019"/>
        <dbReference type="ChEBI" id="CHEBI:61560"/>
        <dbReference type="ChEBI" id="CHEBI:173112"/>
        <dbReference type="EC" id="2.7.7.7"/>
    </reaction>
</comment>
<keyword evidence="8" id="KW-0548">Nucleotidyltransferase</keyword>
<keyword evidence="15" id="KW-0456">Lyase</keyword>
<dbReference type="GO" id="GO:0016829">
    <property type="term" value="F:lyase activity"/>
    <property type="evidence" value="ECO:0007669"/>
    <property type="project" value="UniProtKB-KW"/>
</dbReference>
<dbReference type="InterPro" id="IPR019843">
    <property type="entry name" value="DNA_pol-X_BS"/>
</dbReference>
<dbReference type="PROSITE" id="PS00522">
    <property type="entry name" value="DNA_POLYMERASE_X"/>
    <property type="match status" value="1"/>
</dbReference>
<evidence type="ECO:0000256" key="15">
    <source>
        <dbReference type="ARBA" id="ARBA00023239"/>
    </source>
</evidence>